<proteinExistence type="inferred from homology"/>
<evidence type="ECO:0000256" key="3">
    <source>
        <dbReference type="ARBA" id="ARBA00023274"/>
    </source>
</evidence>
<dbReference type="CDD" id="cd00392">
    <property type="entry name" value="Ribosomal_L13"/>
    <property type="match status" value="1"/>
</dbReference>
<evidence type="ECO:0000256" key="2">
    <source>
        <dbReference type="ARBA" id="ARBA00022980"/>
    </source>
</evidence>
<dbReference type="PANTHER" id="PTHR11545:SF2">
    <property type="entry name" value="LARGE RIBOSOMAL SUBUNIT PROTEIN UL13M"/>
    <property type="match status" value="1"/>
</dbReference>
<evidence type="ECO:0000256" key="4">
    <source>
        <dbReference type="HAMAP-Rule" id="MF_01366"/>
    </source>
</evidence>
<protein>
    <recommendedName>
        <fullName evidence="4">Large ribosomal subunit protein uL13</fullName>
    </recommendedName>
</protein>
<keyword evidence="6" id="KW-1185">Reference proteome</keyword>
<comment type="similarity">
    <text evidence="1 4">Belongs to the universal ribosomal protein uL13 family.</text>
</comment>
<dbReference type="GO" id="GO:0005840">
    <property type="term" value="C:ribosome"/>
    <property type="evidence" value="ECO:0007669"/>
    <property type="project" value="UniProtKB-KW"/>
</dbReference>
<dbReference type="InterPro" id="IPR005822">
    <property type="entry name" value="Ribosomal_uL13"/>
</dbReference>
<evidence type="ECO:0000313" key="5">
    <source>
        <dbReference type="EMBL" id="GAA5482246.1"/>
    </source>
</evidence>
<dbReference type="HAMAP" id="MF_01366">
    <property type="entry name" value="Ribosomal_uL13"/>
    <property type="match status" value="1"/>
</dbReference>
<name>A0ABP9UKW3_9BACT</name>
<keyword evidence="2 4" id="KW-0689">Ribosomal protein</keyword>
<organism evidence="5 6">
    <name type="scientific">Haloferula sargassicola</name>
    <dbReference type="NCBI Taxonomy" id="490096"/>
    <lineage>
        <taxon>Bacteria</taxon>
        <taxon>Pseudomonadati</taxon>
        <taxon>Verrucomicrobiota</taxon>
        <taxon>Verrucomicrobiia</taxon>
        <taxon>Verrucomicrobiales</taxon>
        <taxon>Verrucomicrobiaceae</taxon>
        <taxon>Haloferula</taxon>
    </lineage>
</organism>
<reference evidence="5 6" key="1">
    <citation type="submission" date="2024-02" db="EMBL/GenBank/DDBJ databases">
        <title>Haloferula sargassicola NBRC 104335.</title>
        <authorList>
            <person name="Ichikawa N."/>
            <person name="Katano-Makiyama Y."/>
            <person name="Hidaka K."/>
        </authorList>
    </citation>
    <scope>NUCLEOTIDE SEQUENCE [LARGE SCALE GENOMIC DNA]</scope>
    <source>
        <strain evidence="5 6">NBRC 104335</strain>
    </source>
</reference>
<dbReference type="EMBL" id="BAABRI010000007">
    <property type="protein sequence ID" value="GAA5482246.1"/>
    <property type="molecule type" value="Genomic_DNA"/>
</dbReference>
<dbReference type="Proteomes" id="UP001476282">
    <property type="component" value="Unassembled WGS sequence"/>
</dbReference>
<gene>
    <name evidence="4 5" type="primary">rplM</name>
    <name evidence="5" type="ORF">Hsar01_01463</name>
</gene>
<comment type="subunit">
    <text evidence="4">Part of the 50S ribosomal subunit.</text>
</comment>
<keyword evidence="3 4" id="KW-0687">Ribonucleoprotein</keyword>
<sequence length="150" mass="16961">MEADANDMKTFSAKPTDVDRKWYVIDAENKVLGQVAVEAARLLRGKHKAIFTPHIDTGDFVVVINADKVRLTGNKEREKIYTRFTGYVGGQKVETPRMVRKRRPVLLVERAVWGMIPKNRLGRAQFGKLKVYAGASHPHEAQQPEAYEVA</sequence>
<evidence type="ECO:0000256" key="1">
    <source>
        <dbReference type="ARBA" id="ARBA00006227"/>
    </source>
</evidence>
<dbReference type="SUPFAM" id="SSF52161">
    <property type="entry name" value="Ribosomal protein L13"/>
    <property type="match status" value="1"/>
</dbReference>
<dbReference type="Pfam" id="PF00572">
    <property type="entry name" value="Ribosomal_L13"/>
    <property type="match status" value="1"/>
</dbReference>
<dbReference type="Gene3D" id="3.90.1180.10">
    <property type="entry name" value="Ribosomal protein L13"/>
    <property type="match status" value="1"/>
</dbReference>
<dbReference type="InterPro" id="IPR036899">
    <property type="entry name" value="Ribosomal_uL13_sf"/>
</dbReference>
<dbReference type="InterPro" id="IPR005823">
    <property type="entry name" value="Ribosomal_uL13_bac-type"/>
</dbReference>
<comment type="caution">
    <text evidence="5">The sequence shown here is derived from an EMBL/GenBank/DDBJ whole genome shotgun (WGS) entry which is preliminary data.</text>
</comment>
<comment type="function">
    <text evidence="4">This protein is one of the early assembly proteins of the 50S ribosomal subunit, although it is not seen to bind rRNA by itself. It is important during the early stages of 50S assembly.</text>
</comment>
<dbReference type="PANTHER" id="PTHR11545">
    <property type="entry name" value="RIBOSOMAL PROTEIN L13"/>
    <property type="match status" value="1"/>
</dbReference>
<evidence type="ECO:0000313" key="6">
    <source>
        <dbReference type="Proteomes" id="UP001476282"/>
    </source>
</evidence>
<dbReference type="PIRSF" id="PIRSF002181">
    <property type="entry name" value="Ribosomal_L13"/>
    <property type="match status" value="1"/>
</dbReference>
<dbReference type="NCBIfam" id="TIGR01066">
    <property type="entry name" value="rplM_bact"/>
    <property type="match status" value="1"/>
</dbReference>
<accession>A0ABP9UKW3</accession>